<dbReference type="InterPro" id="IPR004254">
    <property type="entry name" value="AdipoR/HlyIII-related"/>
</dbReference>
<organism evidence="7 8">
    <name type="scientific">Weissella halotolerans DSM 20190</name>
    <dbReference type="NCBI Taxonomy" id="1123500"/>
    <lineage>
        <taxon>Bacteria</taxon>
        <taxon>Bacillati</taxon>
        <taxon>Bacillota</taxon>
        <taxon>Bacilli</taxon>
        <taxon>Lactobacillales</taxon>
        <taxon>Lactobacillaceae</taxon>
        <taxon>Weissella</taxon>
    </lineage>
</organism>
<feature type="binding site" evidence="5">
    <location>
        <position position="70"/>
    </location>
    <ligand>
        <name>Zn(2+)</name>
        <dbReference type="ChEBI" id="CHEBI:29105"/>
    </ligand>
</feature>
<name>A0A0R2FZ13_9LACO</name>
<dbReference type="PATRIC" id="fig|1123500.6.peg.879"/>
<dbReference type="InParanoid" id="A0A0R2FZ13"/>
<comment type="caution">
    <text evidence="7">The sequence shown here is derived from an EMBL/GenBank/DDBJ whole genome shotgun (WGS) entry which is preliminary data.</text>
</comment>
<comment type="subcellular location">
    <subcellularLocation>
        <location evidence="1">Membrane</location>
        <topology evidence="1">Multi-pass membrane protein</topology>
    </subcellularLocation>
</comment>
<dbReference type="AlphaFoldDB" id="A0A0R2FZ13"/>
<proteinExistence type="predicted"/>
<dbReference type="Proteomes" id="UP000051296">
    <property type="component" value="Unassembled WGS sequence"/>
</dbReference>
<feature type="transmembrane region" description="Helical" evidence="6">
    <location>
        <begin position="166"/>
        <end position="184"/>
    </location>
</feature>
<protein>
    <submittedName>
        <fullName evidence="7">Hly III family protein</fullName>
    </submittedName>
</protein>
<dbReference type="STRING" id="1123500.GCA_000420365_00548"/>
<dbReference type="eggNOG" id="COG1272">
    <property type="taxonomic scope" value="Bacteria"/>
</dbReference>
<feature type="transmembrane region" description="Helical" evidence="6">
    <location>
        <begin position="111"/>
        <end position="128"/>
    </location>
</feature>
<keyword evidence="2 6" id="KW-0812">Transmembrane</keyword>
<feature type="transmembrane region" description="Helical" evidence="6">
    <location>
        <begin position="48"/>
        <end position="69"/>
    </location>
</feature>
<sequence length="215" mass="24308">MINLKNLTYHDRAEYWNTLTHALGATLALIAGAFLLSRAYLAQVSPKAMLALVIYITGLCGFLLASACYHGLIHSRYRKLLQFFDHSGIYLMIIASYTPYTWLVLPSHLGWPIWWSIVGLALLGLTYDRFFVGRWPLVSVIIYVVMGWFILIALPDLHQLLSPEAFYLLLAGGITYTLGAVFYLSPKLPYAHVYWHIMVVLAAALMYSSILVTLF</sequence>
<feature type="transmembrane region" description="Helical" evidence="6">
    <location>
        <begin position="21"/>
        <end position="42"/>
    </location>
</feature>
<dbReference type="RefSeq" id="WP_027694515.1">
    <property type="nucleotide sequence ID" value="NZ_ATUU01000002.1"/>
</dbReference>
<evidence type="ECO:0000313" key="7">
    <source>
        <dbReference type="EMBL" id="KRN32518.1"/>
    </source>
</evidence>
<dbReference type="PANTHER" id="PTHR20855:SF3">
    <property type="entry name" value="LD03007P"/>
    <property type="match status" value="1"/>
</dbReference>
<keyword evidence="8" id="KW-1185">Reference proteome</keyword>
<feature type="transmembrane region" description="Helical" evidence="6">
    <location>
        <begin position="135"/>
        <end position="154"/>
    </location>
</feature>
<gene>
    <name evidence="7" type="ORF">IV68_GL000873</name>
</gene>
<reference evidence="7 8" key="1">
    <citation type="journal article" date="2015" name="Genome Announc.">
        <title>Expanding the biotechnology potential of lactobacilli through comparative genomics of 213 strains and associated genera.</title>
        <authorList>
            <person name="Sun Z."/>
            <person name="Harris H.M."/>
            <person name="McCann A."/>
            <person name="Guo C."/>
            <person name="Argimon S."/>
            <person name="Zhang W."/>
            <person name="Yang X."/>
            <person name="Jeffery I.B."/>
            <person name="Cooney J.C."/>
            <person name="Kagawa T.F."/>
            <person name="Liu W."/>
            <person name="Song Y."/>
            <person name="Salvetti E."/>
            <person name="Wrobel A."/>
            <person name="Rasinkangas P."/>
            <person name="Parkhill J."/>
            <person name="Rea M.C."/>
            <person name="O'Sullivan O."/>
            <person name="Ritari J."/>
            <person name="Douillard F.P."/>
            <person name="Paul Ross R."/>
            <person name="Yang R."/>
            <person name="Briner A.E."/>
            <person name="Felis G.E."/>
            <person name="de Vos W.M."/>
            <person name="Barrangou R."/>
            <person name="Klaenhammer T.R."/>
            <person name="Caufield P.W."/>
            <person name="Cui Y."/>
            <person name="Zhang H."/>
            <person name="O'Toole P.W."/>
        </authorList>
    </citation>
    <scope>NUCLEOTIDE SEQUENCE [LARGE SCALE GENOMIC DNA]</scope>
    <source>
        <strain evidence="7 8">DSM 20190</strain>
    </source>
</reference>
<dbReference type="FunCoup" id="A0A0R2FZ13">
    <property type="interactions" value="25"/>
</dbReference>
<evidence type="ECO:0000256" key="2">
    <source>
        <dbReference type="ARBA" id="ARBA00022692"/>
    </source>
</evidence>
<evidence type="ECO:0000256" key="6">
    <source>
        <dbReference type="SAM" id="Phobius"/>
    </source>
</evidence>
<evidence type="ECO:0000256" key="1">
    <source>
        <dbReference type="ARBA" id="ARBA00004141"/>
    </source>
</evidence>
<keyword evidence="4 6" id="KW-0472">Membrane</keyword>
<accession>A0A0R2FZ13</accession>
<evidence type="ECO:0000313" key="8">
    <source>
        <dbReference type="Proteomes" id="UP000051296"/>
    </source>
</evidence>
<evidence type="ECO:0000256" key="4">
    <source>
        <dbReference type="ARBA" id="ARBA00023136"/>
    </source>
</evidence>
<dbReference type="GO" id="GO:0046872">
    <property type="term" value="F:metal ion binding"/>
    <property type="evidence" value="ECO:0007669"/>
    <property type="project" value="UniProtKB-KW"/>
</dbReference>
<dbReference type="OrthoDB" id="9813689at2"/>
<feature type="transmembrane region" description="Helical" evidence="6">
    <location>
        <begin position="193"/>
        <end position="214"/>
    </location>
</feature>
<feature type="transmembrane region" description="Helical" evidence="6">
    <location>
        <begin position="89"/>
        <end position="105"/>
    </location>
</feature>
<keyword evidence="3 6" id="KW-1133">Transmembrane helix</keyword>
<keyword evidence="5" id="KW-0479">Metal-binding</keyword>
<evidence type="ECO:0000256" key="3">
    <source>
        <dbReference type="ARBA" id="ARBA00022989"/>
    </source>
</evidence>
<evidence type="ECO:0000256" key="5">
    <source>
        <dbReference type="PIRSR" id="PIRSR604254-1"/>
    </source>
</evidence>
<keyword evidence="5" id="KW-0862">Zinc</keyword>
<feature type="binding site" evidence="5">
    <location>
        <position position="192"/>
    </location>
    <ligand>
        <name>Zn(2+)</name>
        <dbReference type="ChEBI" id="CHEBI:29105"/>
    </ligand>
</feature>
<dbReference type="EMBL" id="JQAX01000002">
    <property type="protein sequence ID" value="KRN32518.1"/>
    <property type="molecule type" value="Genomic_DNA"/>
</dbReference>
<dbReference type="Pfam" id="PF03006">
    <property type="entry name" value="HlyIII"/>
    <property type="match status" value="1"/>
</dbReference>
<feature type="binding site" evidence="5">
    <location>
        <position position="196"/>
    </location>
    <ligand>
        <name>Zn(2+)</name>
        <dbReference type="ChEBI" id="CHEBI:29105"/>
    </ligand>
</feature>
<dbReference type="PANTHER" id="PTHR20855">
    <property type="entry name" value="ADIPOR/PROGESTIN RECEPTOR-RELATED"/>
    <property type="match status" value="1"/>
</dbReference>
<dbReference type="GO" id="GO:0016020">
    <property type="term" value="C:membrane"/>
    <property type="evidence" value="ECO:0007669"/>
    <property type="project" value="UniProtKB-SubCell"/>
</dbReference>